<dbReference type="GO" id="GO:0009190">
    <property type="term" value="P:cyclic nucleotide biosynthetic process"/>
    <property type="evidence" value="ECO:0007669"/>
    <property type="project" value="InterPro"/>
</dbReference>
<reference evidence="5" key="1">
    <citation type="submission" date="2016-04" db="EMBL/GenBank/DDBJ databases">
        <authorList>
            <person name="Strapagiel D."/>
            <person name="Borowka P."/>
            <person name="Marciniak B."/>
            <person name="Bakula Z."/>
            <person name="Van Ingen J."/>
            <person name="Safianowska A."/>
            <person name="Dziadek J."/>
            <person name="Jagielski T."/>
        </authorList>
    </citation>
    <scope>NUCLEOTIDE SEQUENCE [LARGE SCALE GENOMIC DNA]</scope>
    <source>
        <strain evidence="5">1010001458</strain>
    </source>
</reference>
<dbReference type="GO" id="GO:0035556">
    <property type="term" value="P:intracellular signal transduction"/>
    <property type="evidence" value="ECO:0007669"/>
    <property type="project" value="InterPro"/>
</dbReference>
<proteinExistence type="inferred from homology"/>
<dbReference type="InterPro" id="IPR001054">
    <property type="entry name" value="A/G_cyclase"/>
</dbReference>
<dbReference type="GO" id="GO:0004016">
    <property type="term" value="F:adenylate cyclase activity"/>
    <property type="evidence" value="ECO:0007669"/>
    <property type="project" value="UniProtKB-ARBA"/>
</dbReference>
<dbReference type="SMART" id="SM00044">
    <property type="entry name" value="CYCc"/>
    <property type="match status" value="1"/>
</dbReference>
<dbReference type="Proteomes" id="UP000077342">
    <property type="component" value="Unassembled WGS sequence"/>
</dbReference>
<organism evidence="4 5">
    <name type="scientific">Mycobacterium ostraviense</name>
    <dbReference type="NCBI Taxonomy" id="2738409"/>
    <lineage>
        <taxon>Bacteria</taxon>
        <taxon>Bacillati</taxon>
        <taxon>Actinomycetota</taxon>
        <taxon>Actinomycetes</taxon>
        <taxon>Mycobacteriales</taxon>
        <taxon>Mycobacteriaceae</taxon>
        <taxon>Mycobacterium</taxon>
    </lineage>
</organism>
<feature type="domain" description="Guanylate cyclase" evidence="3">
    <location>
        <begin position="111"/>
        <end position="225"/>
    </location>
</feature>
<evidence type="ECO:0000256" key="1">
    <source>
        <dbReference type="ARBA" id="ARBA00005381"/>
    </source>
</evidence>
<evidence type="ECO:0000256" key="2">
    <source>
        <dbReference type="SAM" id="Phobius"/>
    </source>
</evidence>
<feature type="transmembrane region" description="Helical" evidence="2">
    <location>
        <begin position="13"/>
        <end position="36"/>
    </location>
</feature>
<protein>
    <submittedName>
        <fullName evidence="4">Cyclase</fullName>
    </submittedName>
</protein>
<name>A0A162D8X0_9MYCO</name>
<evidence type="ECO:0000259" key="3">
    <source>
        <dbReference type="PROSITE" id="PS50125"/>
    </source>
</evidence>
<accession>A0A162D8X0</accession>
<dbReference type="SUPFAM" id="SSF55073">
    <property type="entry name" value="Nucleotide cyclase"/>
    <property type="match status" value="1"/>
</dbReference>
<dbReference type="RefSeq" id="WP_075509861.1">
    <property type="nucleotide sequence ID" value="NZ_LWCI01000087.1"/>
</dbReference>
<dbReference type="PANTHER" id="PTHR43081:SF1">
    <property type="entry name" value="ADENYLATE CYCLASE, TERMINAL-DIFFERENTIATION SPECIFIC"/>
    <property type="match status" value="1"/>
</dbReference>
<dbReference type="EMBL" id="LWCI01000087">
    <property type="protein sequence ID" value="KZS64254.1"/>
    <property type="molecule type" value="Genomic_DNA"/>
</dbReference>
<dbReference type="CDD" id="cd07302">
    <property type="entry name" value="CHD"/>
    <property type="match status" value="1"/>
</dbReference>
<evidence type="ECO:0000313" key="4">
    <source>
        <dbReference type="EMBL" id="KZS64254.1"/>
    </source>
</evidence>
<dbReference type="AlphaFoldDB" id="A0A162D8X0"/>
<dbReference type="PROSITE" id="PS50125">
    <property type="entry name" value="GUANYLATE_CYCLASE_2"/>
    <property type="match status" value="1"/>
</dbReference>
<evidence type="ECO:0000313" key="5">
    <source>
        <dbReference type="Proteomes" id="UP000077342"/>
    </source>
</evidence>
<keyword evidence="5" id="KW-1185">Reference proteome</keyword>
<dbReference type="Gene3D" id="3.30.70.1230">
    <property type="entry name" value="Nucleotide cyclase"/>
    <property type="match status" value="1"/>
</dbReference>
<dbReference type="InterPro" id="IPR050697">
    <property type="entry name" value="Adenylyl/Guanylyl_Cyclase_3/4"/>
</dbReference>
<comment type="caution">
    <text evidence="4">The sequence shown here is derived from an EMBL/GenBank/DDBJ whole genome shotgun (WGS) entry which is preliminary data.</text>
</comment>
<keyword evidence="2" id="KW-0812">Transmembrane</keyword>
<keyword evidence="2" id="KW-1133">Transmembrane helix</keyword>
<dbReference type="Pfam" id="PF00211">
    <property type="entry name" value="Guanylate_cyc"/>
    <property type="match status" value="1"/>
</dbReference>
<comment type="similarity">
    <text evidence="1">Belongs to the adenylyl cyclase class-3 family.</text>
</comment>
<dbReference type="PANTHER" id="PTHR43081">
    <property type="entry name" value="ADENYLATE CYCLASE, TERMINAL-DIFFERENTIATION SPECIFIC-RELATED"/>
    <property type="match status" value="1"/>
</dbReference>
<sequence length="280" mass="30860">MERVLGSGAALHIAVYVLAGIAVTEAGGLIVLWRLLSRSREEAEELRRRSDARNWLLSGGREAVKTVWQTANLVRKEGFGAAMRSSIEDLADWAEVERPDLARVTPDGRVVILFSDIEESTALNERIGDRAWVKLIAAHDKMIHELVERRSGHVVKSQGDGFMVAFARAEQALRCAIDIQDALHREAKRKRRNVIRVRIGIHMGRSVRRGDDLFGRNVAMAARVAGQAAGGEILVSQPVRDAVGDCDDIGFDEGRDVELKGFSGSYRLFAVASPPVSDRD</sequence>
<gene>
    <name evidence="4" type="ORF">A4G28_07555</name>
</gene>
<dbReference type="InterPro" id="IPR029787">
    <property type="entry name" value="Nucleotide_cyclase"/>
</dbReference>
<keyword evidence="2" id="KW-0472">Membrane</keyword>